<dbReference type="RefSeq" id="WP_154529183.1">
    <property type="nucleotide sequence ID" value="NZ_VUNH01000009.1"/>
</dbReference>
<organism evidence="9 10">
    <name type="scientific">Pyramidobacter porci</name>
    <dbReference type="NCBI Taxonomy" id="2605789"/>
    <lineage>
        <taxon>Bacteria</taxon>
        <taxon>Thermotogati</taxon>
        <taxon>Synergistota</taxon>
        <taxon>Synergistia</taxon>
        <taxon>Synergistales</taxon>
        <taxon>Dethiosulfovibrionaceae</taxon>
        <taxon>Pyramidobacter</taxon>
    </lineage>
</organism>
<dbReference type="InterPro" id="IPR023404">
    <property type="entry name" value="rSAM_horseshoe"/>
</dbReference>
<dbReference type="InterPro" id="IPR006638">
    <property type="entry name" value="Elp3/MiaA/NifB-like_rSAM"/>
</dbReference>
<dbReference type="GO" id="GO:0003824">
    <property type="term" value="F:catalytic activity"/>
    <property type="evidence" value="ECO:0007669"/>
    <property type="project" value="InterPro"/>
</dbReference>
<feature type="binding site" evidence="6">
    <location>
        <position position="305"/>
    </location>
    <ligand>
        <name>[4Fe-4S] cluster</name>
        <dbReference type="ChEBI" id="CHEBI:49883"/>
        <note>4Fe-4S-S-AdoMet</note>
    </ligand>
</feature>
<accession>A0A6L5YEK0</accession>
<keyword evidence="3 6" id="KW-0479">Metal-binding</keyword>
<dbReference type="InterPro" id="IPR013704">
    <property type="entry name" value="UPF0313_N"/>
</dbReference>
<protein>
    <submittedName>
        <fullName evidence="9">YgiQ family radical SAM protein</fullName>
    </submittedName>
</protein>
<dbReference type="EMBL" id="VUNH01000009">
    <property type="protein sequence ID" value="MST56097.1"/>
    <property type="molecule type" value="Genomic_DNA"/>
</dbReference>
<dbReference type="AlphaFoldDB" id="A0A6L5YEK0"/>
<dbReference type="SFLD" id="SFLDG01069">
    <property type="entry name" value="UPF0313"/>
    <property type="match status" value="1"/>
</dbReference>
<dbReference type="SUPFAM" id="SSF102114">
    <property type="entry name" value="Radical SAM enzymes"/>
    <property type="match status" value="1"/>
</dbReference>
<dbReference type="SFLD" id="SFLDG01082">
    <property type="entry name" value="B12-binding_domain_containing"/>
    <property type="match status" value="1"/>
</dbReference>
<proteinExistence type="inferred from homology"/>
<dbReference type="HAMAP" id="MF_01251">
    <property type="entry name" value="UPF0313"/>
    <property type="match status" value="1"/>
</dbReference>
<dbReference type="InterPro" id="IPR007197">
    <property type="entry name" value="rSAM"/>
</dbReference>
<dbReference type="Pfam" id="PF04055">
    <property type="entry name" value="Radical_SAM"/>
    <property type="match status" value="1"/>
</dbReference>
<evidence type="ECO:0000256" key="5">
    <source>
        <dbReference type="ARBA" id="ARBA00023014"/>
    </source>
</evidence>
<dbReference type="InterPro" id="IPR022946">
    <property type="entry name" value="UPF0313"/>
</dbReference>
<feature type="binding site" evidence="6">
    <location>
        <position position="312"/>
    </location>
    <ligand>
        <name>[4Fe-4S] cluster</name>
        <dbReference type="ChEBI" id="CHEBI:49883"/>
        <note>4Fe-4S-S-AdoMet</note>
    </ligand>
</feature>
<evidence type="ECO:0000256" key="7">
    <source>
        <dbReference type="SAM" id="MobiDB-lite"/>
    </source>
</evidence>
<feature type="compositionally biased region" description="Basic residues" evidence="7">
    <location>
        <begin position="622"/>
        <end position="631"/>
    </location>
</feature>
<feature type="binding site" evidence="6">
    <location>
        <position position="309"/>
    </location>
    <ligand>
        <name>[4Fe-4S] cluster</name>
        <dbReference type="ChEBI" id="CHEBI:49883"/>
        <note>4Fe-4S-S-AdoMet</note>
    </ligand>
</feature>
<dbReference type="SMART" id="SM00729">
    <property type="entry name" value="Elp3"/>
    <property type="match status" value="1"/>
</dbReference>
<dbReference type="GO" id="GO:0051539">
    <property type="term" value="F:4 iron, 4 sulfur cluster binding"/>
    <property type="evidence" value="ECO:0007669"/>
    <property type="project" value="UniProtKB-KW"/>
</dbReference>
<name>A0A6L5YEK0_9BACT</name>
<dbReference type="InterPro" id="IPR058240">
    <property type="entry name" value="rSAM_sf"/>
</dbReference>
<feature type="domain" description="Radical SAM core" evidence="8">
    <location>
        <begin position="291"/>
        <end position="563"/>
    </location>
</feature>
<keyword evidence="2 6" id="KW-0949">S-adenosyl-L-methionine</keyword>
<evidence type="ECO:0000256" key="1">
    <source>
        <dbReference type="ARBA" id="ARBA00022485"/>
    </source>
</evidence>
<dbReference type="GO" id="GO:0005506">
    <property type="term" value="F:iron ion binding"/>
    <property type="evidence" value="ECO:0007669"/>
    <property type="project" value="UniProtKB-UniRule"/>
</dbReference>
<keyword evidence="4 6" id="KW-0408">Iron</keyword>
<comment type="caution">
    <text evidence="9">The sequence shown here is derived from an EMBL/GenBank/DDBJ whole genome shotgun (WGS) entry which is preliminary data.</text>
</comment>
<gene>
    <name evidence="9" type="ORF">FYJ74_08640</name>
</gene>
<sequence>MNDFLPVCRRDMERRGWEQLDFLFITGDAYVDHPTFANGLIARWMEYLGYRIGVIAQPDWRSRRDFEAMGEPRLAVFVSAGNLDSMLNKLTASRNKRGHDAYSPNGETGHRPDRATIVYCNRVREIWGTKPLVVGGIEASMRRFSHYDYWSDRVRRPMLADCKADLLIYGMGELQLKEIAARLDAGVPVREIDLVPGTCVMKKFKPEDCVEIPSYEAVAADKAAYAEAFRLQSLEQDPIRGAAVAQKVGDRYMVQNRPMRPLTTAEFDLVNELPFTREAHPMYDRCGGIPAIEEVRFSINSTRGCFGSCAFCAIHAHQGRIIQARSDESILREAREMTRHPKFKGYIHDVGGPTGNFRAPACEDQLRRGCCRHRQCLSPKPCPRLRATHREFIRLLEKLRAVPGVKKVFLRSGLRYDYILADPEGEKFIEALCRHHVSGQLRVAPEHASLRVLRLMGKPPIEEYVRFKKLFEEATRRAGKEQYVLPYLISSHPGCTLKDAVELAEFLRDQRFTPEQVQDFIPTPGSLSTCMFYTGLDPTTGEKLYVPRGGREKALQRALLQYRQPENYDLVAEALRKAGREDLIGWNERCLIRPPKKNRQRISAGRKGLNTSFASGGEKRKYGQHTRRNPD</sequence>
<dbReference type="Proteomes" id="UP000473699">
    <property type="component" value="Unassembled WGS sequence"/>
</dbReference>
<evidence type="ECO:0000256" key="3">
    <source>
        <dbReference type="ARBA" id="ARBA00022723"/>
    </source>
</evidence>
<evidence type="ECO:0000313" key="9">
    <source>
        <dbReference type="EMBL" id="MST56097.1"/>
    </source>
</evidence>
<evidence type="ECO:0000259" key="8">
    <source>
        <dbReference type="PROSITE" id="PS51918"/>
    </source>
</evidence>
<dbReference type="PROSITE" id="PS51918">
    <property type="entry name" value="RADICAL_SAM"/>
    <property type="match status" value="1"/>
</dbReference>
<reference evidence="9 10" key="1">
    <citation type="submission" date="2019-08" db="EMBL/GenBank/DDBJ databases">
        <title>In-depth cultivation of the pig gut microbiome towards novel bacterial diversity and tailored functional studies.</title>
        <authorList>
            <person name="Wylensek D."/>
            <person name="Hitch T.C.A."/>
            <person name="Clavel T."/>
        </authorList>
    </citation>
    <scope>NUCLEOTIDE SEQUENCE [LARGE SCALE GENOMIC DNA]</scope>
    <source>
        <strain evidence="9 10">SM-530-WT-4B</strain>
    </source>
</reference>
<dbReference type="Gene3D" id="3.80.30.20">
    <property type="entry name" value="tm_1862 like domain"/>
    <property type="match status" value="1"/>
</dbReference>
<comment type="cofactor">
    <cofactor evidence="6">
        <name>[4Fe-4S] cluster</name>
        <dbReference type="ChEBI" id="CHEBI:49883"/>
    </cofactor>
    <text evidence="6">Binds 1 [4Fe-4S] cluster. The cluster is coordinated with 3 cysteines and an exchangeable S-adenosyl-L-methionine.</text>
</comment>
<evidence type="ECO:0000313" key="10">
    <source>
        <dbReference type="Proteomes" id="UP000473699"/>
    </source>
</evidence>
<dbReference type="SFLD" id="SFLDS00029">
    <property type="entry name" value="Radical_SAM"/>
    <property type="match status" value="1"/>
</dbReference>
<dbReference type="PANTHER" id="PTHR32331">
    <property type="entry name" value="UPF0313 PROTEIN YGIQ"/>
    <property type="match status" value="1"/>
</dbReference>
<dbReference type="Pfam" id="PF11842">
    <property type="entry name" value="DUF3362"/>
    <property type="match status" value="1"/>
</dbReference>
<feature type="region of interest" description="Disordered" evidence="7">
    <location>
        <begin position="597"/>
        <end position="631"/>
    </location>
</feature>
<evidence type="ECO:0000256" key="6">
    <source>
        <dbReference type="HAMAP-Rule" id="MF_01251"/>
    </source>
</evidence>
<comment type="similarity">
    <text evidence="6">Belongs to the UPF0313 family.</text>
</comment>
<dbReference type="Pfam" id="PF08497">
    <property type="entry name" value="Radical_SAM_N"/>
    <property type="match status" value="1"/>
</dbReference>
<evidence type="ECO:0000256" key="2">
    <source>
        <dbReference type="ARBA" id="ARBA00022691"/>
    </source>
</evidence>
<dbReference type="PANTHER" id="PTHR32331:SF0">
    <property type="entry name" value="UPF0313 PROTEIN YGIQ"/>
    <property type="match status" value="1"/>
</dbReference>
<keyword evidence="5 6" id="KW-0411">Iron-sulfur</keyword>
<dbReference type="InterPro" id="IPR024560">
    <property type="entry name" value="UPF0313_C"/>
</dbReference>
<keyword evidence="1 6" id="KW-0004">4Fe-4S</keyword>
<dbReference type="NCBIfam" id="TIGR03904">
    <property type="entry name" value="SAM_YgiQ"/>
    <property type="match status" value="1"/>
</dbReference>
<keyword evidence="10" id="KW-1185">Reference proteome</keyword>
<evidence type="ECO:0000256" key="4">
    <source>
        <dbReference type="ARBA" id="ARBA00023004"/>
    </source>
</evidence>